<proteinExistence type="predicted"/>
<dbReference type="EMBL" id="CM044701">
    <property type="protein sequence ID" value="KAI5682209.1"/>
    <property type="molecule type" value="Genomic_DNA"/>
</dbReference>
<organism evidence="1 2">
    <name type="scientific">Catharanthus roseus</name>
    <name type="common">Madagascar periwinkle</name>
    <name type="synonym">Vinca rosea</name>
    <dbReference type="NCBI Taxonomy" id="4058"/>
    <lineage>
        <taxon>Eukaryota</taxon>
        <taxon>Viridiplantae</taxon>
        <taxon>Streptophyta</taxon>
        <taxon>Embryophyta</taxon>
        <taxon>Tracheophyta</taxon>
        <taxon>Spermatophyta</taxon>
        <taxon>Magnoliopsida</taxon>
        <taxon>eudicotyledons</taxon>
        <taxon>Gunneridae</taxon>
        <taxon>Pentapetalae</taxon>
        <taxon>asterids</taxon>
        <taxon>lamiids</taxon>
        <taxon>Gentianales</taxon>
        <taxon>Apocynaceae</taxon>
        <taxon>Rauvolfioideae</taxon>
        <taxon>Vinceae</taxon>
        <taxon>Catharanthinae</taxon>
        <taxon>Catharanthus</taxon>
    </lineage>
</organism>
<evidence type="ECO:0000313" key="2">
    <source>
        <dbReference type="Proteomes" id="UP001060085"/>
    </source>
</evidence>
<protein>
    <submittedName>
        <fullName evidence="1">Uncharacterized protein</fullName>
    </submittedName>
</protein>
<accession>A0ACC0CBF8</accession>
<comment type="caution">
    <text evidence="1">The sequence shown here is derived from an EMBL/GenBank/DDBJ whole genome shotgun (WGS) entry which is preliminary data.</text>
</comment>
<name>A0ACC0CBF8_CATRO</name>
<evidence type="ECO:0000313" key="1">
    <source>
        <dbReference type="EMBL" id="KAI5682209.1"/>
    </source>
</evidence>
<sequence>MLYDRLVESFFSNDLEVFTSGYPFPVGSKKAFSDIEFSQACICGAMSRKKSTKTVNPVQENSQLFYTSRVFLVESVLTHFAHCTVESLQTLQGSPLVCGYMDLNSPQSSTLLNPNTAEISSTLQSSLSKQAV</sequence>
<reference evidence="2" key="1">
    <citation type="journal article" date="2023" name="Nat. Plants">
        <title>Single-cell RNA sequencing provides a high-resolution roadmap for understanding the multicellular compartmentation of specialized metabolism.</title>
        <authorList>
            <person name="Sun S."/>
            <person name="Shen X."/>
            <person name="Li Y."/>
            <person name="Li Y."/>
            <person name="Wang S."/>
            <person name="Li R."/>
            <person name="Zhang H."/>
            <person name="Shen G."/>
            <person name="Guo B."/>
            <person name="Wei J."/>
            <person name="Xu J."/>
            <person name="St-Pierre B."/>
            <person name="Chen S."/>
            <person name="Sun C."/>
        </authorList>
    </citation>
    <scope>NUCLEOTIDE SEQUENCE [LARGE SCALE GENOMIC DNA]</scope>
</reference>
<gene>
    <name evidence="1" type="ORF">M9H77_03437</name>
</gene>
<keyword evidence="2" id="KW-1185">Reference proteome</keyword>
<dbReference type="Proteomes" id="UP001060085">
    <property type="component" value="Linkage Group LG01"/>
</dbReference>